<sequence>MLLGKVAKEYKENWEGVELVMIDETKLFEKIESKQFELDYNNTFINGIKEYEKTKCKVEALEWVKRLIAQESNDDFILDHTIELGKEWD</sequence>
<dbReference type="AlphaFoldDB" id="F7L184"/>
<evidence type="ECO:0000313" key="1">
    <source>
        <dbReference type="EMBL" id="EGN66636.1"/>
    </source>
</evidence>
<comment type="caution">
    <text evidence="1">The sequence shown here is derived from an EMBL/GenBank/DDBJ whole genome shotgun (WGS) entry which is preliminary data.</text>
</comment>
<organism evidence="1 2">
    <name type="scientific">Fusobacterium animalis 11_3_2</name>
    <dbReference type="NCBI Taxonomy" id="457403"/>
    <lineage>
        <taxon>Bacteria</taxon>
        <taxon>Fusobacteriati</taxon>
        <taxon>Fusobacteriota</taxon>
        <taxon>Fusobacteriia</taxon>
        <taxon>Fusobacteriales</taxon>
        <taxon>Fusobacteriaceae</taxon>
        <taxon>Fusobacterium</taxon>
    </lineage>
</organism>
<dbReference type="HOGENOM" id="CLU_189049_0_0_0"/>
<name>F7L184_9FUSO</name>
<protein>
    <submittedName>
        <fullName evidence="1">Uncharacterized protein</fullName>
    </submittedName>
</protein>
<accession>F7L184</accession>
<reference evidence="1" key="1">
    <citation type="submission" date="2011-05" db="EMBL/GenBank/DDBJ databases">
        <title>The Genome Sequence of Fusobacterium sp. 11_3_2.</title>
        <authorList>
            <consortium name="The Broad Institute Genome Sequencing Platform"/>
            <person name="Earl A."/>
            <person name="Ward D."/>
            <person name="Feldgarden M."/>
            <person name="Gevers D."/>
            <person name="Sibley C.D."/>
            <person name="White A.P."/>
            <person name="Crowley S."/>
            <person name="Surette M."/>
            <person name="Strauss J.C."/>
            <person name="Ambrose C.E."/>
            <person name="Allen-Vercoe E."/>
            <person name="Young S.K."/>
            <person name="Zeng Q."/>
            <person name="Gargeya S."/>
            <person name="Fitzgerald M."/>
            <person name="Haas B."/>
            <person name="Abouelleil A."/>
            <person name="Alvarado L."/>
            <person name="Arachchi H.M."/>
            <person name="Berlin A."/>
            <person name="Brown A."/>
            <person name="Chapman S.B."/>
            <person name="Chen Z."/>
            <person name="Dunbar C."/>
            <person name="Freedman E."/>
            <person name="Gearin G."/>
            <person name="Gellesch M."/>
            <person name="Goldberg J."/>
            <person name="Griggs A."/>
            <person name="Gujja S."/>
            <person name="Heiman D."/>
            <person name="Howarth C."/>
            <person name="Larson L."/>
            <person name="Lui A."/>
            <person name="MacDonald P.J.P."/>
            <person name="Mehta T."/>
            <person name="Montmayeur A."/>
            <person name="Murphy C."/>
            <person name="Neiman D."/>
            <person name="Pearson M."/>
            <person name="Priest M."/>
            <person name="Roberts A."/>
            <person name="Saif S."/>
            <person name="Shea T."/>
            <person name="Shenoy N."/>
            <person name="Sisk P."/>
            <person name="Stolte C."/>
            <person name="Sykes S."/>
            <person name="Wortman J."/>
            <person name="Nusbaum C."/>
            <person name="Birren B."/>
        </authorList>
    </citation>
    <scope>NUCLEOTIDE SEQUENCE [LARGE SCALE GENOMIC DNA]</scope>
    <source>
        <strain evidence="1">11_3_2</strain>
    </source>
</reference>
<dbReference type="Proteomes" id="UP000004160">
    <property type="component" value="Unassembled WGS sequence"/>
</dbReference>
<dbReference type="PATRIC" id="fig|457403.8.peg.1619"/>
<evidence type="ECO:0000313" key="2">
    <source>
        <dbReference type="Proteomes" id="UP000004160"/>
    </source>
</evidence>
<gene>
    <name evidence="1" type="ORF">HMPREF0401_01605</name>
</gene>
<keyword evidence="2" id="KW-1185">Reference proteome</keyword>
<proteinExistence type="predicted"/>
<dbReference type="EMBL" id="ACUO01000022">
    <property type="protein sequence ID" value="EGN66636.1"/>
    <property type="molecule type" value="Genomic_DNA"/>
</dbReference>